<evidence type="ECO:0000256" key="3">
    <source>
        <dbReference type="ARBA" id="ARBA00012438"/>
    </source>
</evidence>
<dbReference type="InterPro" id="IPR003594">
    <property type="entry name" value="HATPase_dom"/>
</dbReference>
<comment type="catalytic activity">
    <reaction evidence="1">
        <text>ATP + protein L-histidine = ADP + protein N-phospho-L-histidine.</text>
        <dbReference type="EC" id="2.7.13.3"/>
    </reaction>
</comment>
<dbReference type="PROSITE" id="PS50109">
    <property type="entry name" value="HIS_KIN"/>
    <property type="match status" value="1"/>
</dbReference>
<comment type="subcellular location">
    <subcellularLocation>
        <location evidence="2">Membrane</location>
    </subcellularLocation>
</comment>
<dbReference type="EMBL" id="VBAL01000067">
    <property type="protein sequence ID" value="TMJ02949.1"/>
    <property type="molecule type" value="Genomic_DNA"/>
</dbReference>
<dbReference type="SUPFAM" id="SSF55874">
    <property type="entry name" value="ATPase domain of HSP90 chaperone/DNA topoisomerase II/histidine kinase"/>
    <property type="match status" value="1"/>
</dbReference>
<dbReference type="FunFam" id="3.30.565.10:FF:000006">
    <property type="entry name" value="Sensor histidine kinase WalK"/>
    <property type="match status" value="1"/>
</dbReference>
<dbReference type="GO" id="GO:0016020">
    <property type="term" value="C:membrane"/>
    <property type="evidence" value="ECO:0007669"/>
    <property type="project" value="UniProtKB-SubCell"/>
</dbReference>
<keyword evidence="5" id="KW-0808">Transferase</keyword>
<dbReference type="CDD" id="cd00075">
    <property type="entry name" value="HATPase"/>
    <property type="match status" value="1"/>
</dbReference>
<dbReference type="PRINTS" id="PR00344">
    <property type="entry name" value="BCTRLSENSOR"/>
</dbReference>
<keyword evidence="4" id="KW-0597">Phosphoprotein</keyword>
<dbReference type="SMART" id="SM00387">
    <property type="entry name" value="HATPase_c"/>
    <property type="match status" value="1"/>
</dbReference>
<dbReference type="Gene3D" id="1.10.287.130">
    <property type="match status" value="1"/>
</dbReference>
<accession>A0A537L4L9</accession>
<keyword evidence="9" id="KW-0472">Membrane</keyword>
<evidence type="ECO:0000256" key="7">
    <source>
        <dbReference type="ARBA" id="ARBA00023012"/>
    </source>
</evidence>
<evidence type="ECO:0000256" key="6">
    <source>
        <dbReference type="ARBA" id="ARBA00022777"/>
    </source>
</evidence>
<dbReference type="Gene3D" id="3.30.565.10">
    <property type="entry name" value="Histidine kinase-like ATPase, C-terminal domain"/>
    <property type="match status" value="1"/>
</dbReference>
<keyword evidence="9" id="KW-0812">Transmembrane</keyword>
<dbReference type="CDD" id="cd06225">
    <property type="entry name" value="HAMP"/>
    <property type="match status" value="1"/>
</dbReference>
<dbReference type="InterPro" id="IPR004358">
    <property type="entry name" value="Sig_transdc_His_kin-like_C"/>
</dbReference>
<evidence type="ECO:0000256" key="5">
    <source>
        <dbReference type="ARBA" id="ARBA00022679"/>
    </source>
</evidence>
<dbReference type="InterPro" id="IPR003661">
    <property type="entry name" value="HisK_dim/P_dom"/>
</dbReference>
<dbReference type="Pfam" id="PF00672">
    <property type="entry name" value="HAMP"/>
    <property type="match status" value="1"/>
</dbReference>
<protein>
    <recommendedName>
        <fullName evidence="3">histidine kinase</fullName>
        <ecNumber evidence="3">2.7.13.3</ecNumber>
    </recommendedName>
</protein>
<evidence type="ECO:0000259" key="11">
    <source>
        <dbReference type="PROSITE" id="PS50885"/>
    </source>
</evidence>
<dbReference type="SMART" id="SM00304">
    <property type="entry name" value="HAMP"/>
    <property type="match status" value="1"/>
</dbReference>
<dbReference type="SMART" id="SM00388">
    <property type="entry name" value="HisKA"/>
    <property type="match status" value="1"/>
</dbReference>
<proteinExistence type="predicted"/>
<evidence type="ECO:0000313" key="12">
    <source>
        <dbReference type="EMBL" id="TMJ02949.1"/>
    </source>
</evidence>
<dbReference type="Pfam" id="PF02518">
    <property type="entry name" value="HATPase_c"/>
    <property type="match status" value="1"/>
</dbReference>
<evidence type="ECO:0000256" key="2">
    <source>
        <dbReference type="ARBA" id="ARBA00004370"/>
    </source>
</evidence>
<dbReference type="InterPro" id="IPR036890">
    <property type="entry name" value="HATPase_C_sf"/>
</dbReference>
<dbReference type="SUPFAM" id="SSF47384">
    <property type="entry name" value="Homodimeric domain of signal transducing histidine kinase"/>
    <property type="match status" value="1"/>
</dbReference>
<dbReference type="EC" id="2.7.13.3" evidence="3"/>
<organism evidence="12 13">
    <name type="scientific">Candidatus Segetimicrobium genomatis</name>
    <dbReference type="NCBI Taxonomy" id="2569760"/>
    <lineage>
        <taxon>Bacteria</taxon>
        <taxon>Bacillati</taxon>
        <taxon>Candidatus Sysuimicrobiota</taxon>
        <taxon>Candidatus Sysuimicrobiia</taxon>
        <taxon>Candidatus Sysuimicrobiales</taxon>
        <taxon>Candidatus Segetimicrobiaceae</taxon>
        <taxon>Candidatus Segetimicrobium</taxon>
    </lineage>
</organism>
<evidence type="ECO:0000259" key="10">
    <source>
        <dbReference type="PROSITE" id="PS50109"/>
    </source>
</evidence>
<feature type="domain" description="Histidine kinase" evidence="10">
    <location>
        <begin position="231"/>
        <end position="449"/>
    </location>
</feature>
<comment type="caution">
    <text evidence="12">The sequence shown here is derived from an EMBL/GenBank/DDBJ whole genome shotgun (WGS) entry which is preliminary data.</text>
</comment>
<keyword evidence="7" id="KW-0902">Two-component regulatory system</keyword>
<evidence type="ECO:0000256" key="9">
    <source>
        <dbReference type="SAM" id="Phobius"/>
    </source>
</evidence>
<evidence type="ECO:0000256" key="8">
    <source>
        <dbReference type="SAM" id="MobiDB-lite"/>
    </source>
</evidence>
<feature type="domain" description="HAMP" evidence="11">
    <location>
        <begin position="171"/>
        <end position="223"/>
    </location>
</feature>
<evidence type="ECO:0000256" key="4">
    <source>
        <dbReference type="ARBA" id="ARBA00022553"/>
    </source>
</evidence>
<reference evidence="12 13" key="1">
    <citation type="journal article" date="2019" name="Nat. Microbiol.">
        <title>Mediterranean grassland soil C-N compound turnover is dependent on rainfall and depth, and is mediated by genomically divergent microorganisms.</title>
        <authorList>
            <person name="Diamond S."/>
            <person name="Andeer P.F."/>
            <person name="Li Z."/>
            <person name="Crits-Christoph A."/>
            <person name="Burstein D."/>
            <person name="Anantharaman K."/>
            <person name="Lane K.R."/>
            <person name="Thomas B.C."/>
            <person name="Pan C."/>
            <person name="Northen T.R."/>
            <person name="Banfield J.F."/>
        </authorList>
    </citation>
    <scope>NUCLEOTIDE SEQUENCE [LARGE SCALE GENOMIC DNA]</scope>
    <source>
        <strain evidence="12">NP_4</strain>
    </source>
</reference>
<evidence type="ECO:0000256" key="1">
    <source>
        <dbReference type="ARBA" id="ARBA00000085"/>
    </source>
</evidence>
<evidence type="ECO:0000313" key="13">
    <source>
        <dbReference type="Proteomes" id="UP000319353"/>
    </source>
</evidence>
<feature type="transmembrane region" description="Helical" evidence="9">
    <location>
        <begin position="151"/>
        <end position="170"/>
    </location>
</feature>
<dbReference type="InterPro" id="IPR005467">
    <property type="entry name" value="His_kinase_dom"/>
</dbReference>
<dbReference type="Gene3D" id="6.10.340.10">
    <property type="match status" value="1"/>
</dbReference>
<dbReference type="AlphaFoldDB" id="A0A537L4L9"/>
<dbReference type="CDD" id="cd00082">
    <property type="entry name" value="HisKA"/>
    <property type="match status" value="1"/>
</dbReference>
<dbReference type="GO" id="GO:0000155">
    <property type="term" value="F:phosphorelay sensor kinase activity"/>
    <property type="evidence" value="ECO:0007669"/>
    <property type="project" value="InterPro"/>
</dbReference>
<keyword evidence="9" id="KW-1133">Transmembrane helix</keyword>
<sequence length="453" mass="49771">MRTSRICGRRLSPIHGSRVMFSPSMEPGTSSPRPPMVDRPRTNSIGQGAGYSEPAASELVRGRPRRSLSLRVQLSLAFVMVALLSVVVVAFWARQITALEITEYHERIRRGDVPWLSNQPILVREGFVRAINPPLFVASQRLFLANFNRSLWFAGGTAGLLAVIAGLVLARRLSHPLQELHDAVTGVAAGNLQQEVGLGGGGELEDVASAFNTMAHRLRESERQRQELLAAVAHELRTPLSIIEGNLEAMLDGVREPTPDLIATLHTQSALLSQLITDLRDLSLADARQLSLRRRPVDLTALCRESVDAMGLWIEERKVTVQVSGEGDTTAEVDPDRLRQVVQNLLHNAVRFTPAGGRVRITVRETAREQNQWVALEVEDEGPGIPAENLTRVFEPFYREDPSRSRASGGTGMGLAVVRLLVQVHGGDVRAENRPAGGSRFVVELPAQQERAR</sequence>
<dbReference type="PROSITE" id="PS50885">
    <property type="entry name" value="HAMP"/>
    <property type="match status" value="1"/>
</dbReference>
<dbReference type="PANTHER" id="PTHR43711:SF1">
    <property type="entry name" value="HISTIDINE KINASE 1"/>
    <property type="match status" value="1"/>
</dbReference>
<dbReference type="InterPro" id="IPR036097">
    <property type="entry name" value="HisK_dim/P_sf"/>
</dbReference>
<dbReference type="Proteomes" id="UP000319353">
    <property type="component" value="Unassembled WGS sequence"/>
</dbReference>
<dbReference type="InterPro" id="IPR050736">
    <property type="entry name" value="Sensor_HK_Regulatory"/>
</dbReference>
<keyword evidence="6" id="KW-0418">Kinase</keyword>
<dbReference type="InterPro" id="IPR003660">
    <property type="entry name" value="HAMP_dom"/>
</dbReference>
<feature type="region of interest" description="Disordered" evidence="8">
    <location>
        <begin position="17"/>
        <end position="56"/>
    </location>
</feature>
<feature type="transmembrane region" description="Helical" evidence="9">
    <location>
        <begin position="72"/>
        <end position="93"/>
    </location>
</feature>
<name>A0A537L4L9_9BACT</name>
<gene>
    <name evidence="12" type="ORF">E6H01_06160</name>
</gene>
<dbReference type="Pfam" id="PF00512">
    <property type="entry name" value="HisKA"/>
    <property type="match status" value="1"/>
</dbReference>
<dbReference type="PANTHER" id="PTHR43711">
    <property type="entry name" value="TWO-COMPONENT HISTIDINE KINASE"/>
    <property type="match status" value="1"/>
</dbReference>
<dbReference type="SUPFAM" id="SSF158472">
    <property type="entry name" value="HAMP domain-like"/>
    <property type="match status" value="1"/>
</dbReference>